<keyword evidence="3" id="KW-1185">Reference proteome</keyword>
<dbReference type="Gramene" id="mRNA:HanXRQr2_Chr14g0639051">
    <property type="protein sequence ID" value="mRNA:HanXRQr2_Chr14g0639051"/>
    <property type="gene ID" value="HanXRQr2_Chr14g0639051"/>
</dbReference>
<dbReference type="Proteomes" id="UP000215914">
    <property type="component" value="Unassembled WGS sequence"/>
</dbReference>
<gene>
    <name evidence="2" type="ORF">HanXRQr2_Chr14g0639051</name>
</gene>
<accession>A0A9K3E9X3</accession>
<sequence length="49" mass="5719">MNFQEQMSRQNSTCPFDIKDFLRKRLLAFGSILLVGLMSQYYIGLPSFL</sequence>
<protein>
    <submittedName>
        <fullName evidence="2">Uncharacterized protein</fullName>
    </submittedName>
</protein>
<name>A0A9K3E9X3_HELAN</name>
<dbReference type="EMBL" id="MNCJ02000329">
    <property type="protein sequence ID" value="KAF5768664.1"/>
    <property type="molecule type" value="Genomic_DNA"/>
</dbReference>
<evidence type="ECO:0000313" key="2">
    <source>
        <dbReference type="EMBL" id="KAF5768664.1"/>
    </source>
</evidence>
<reference evidence="2" key="2">
    <citation type="submission" date="2020-06" db="EMBL/GenBank/DDBJ databases">
        <title>Helianthus annuus Genome sequencing and assembly Release 2.</title>
        <authorList>
            <person name="Gouzy J."/>
            <person name="Langlade N."/>
            <person name="Munos S."/>
        </authorList>
    </citation>
    <scope>NUCLEOTIDE SEQUENCE</scope>
    <source>
        <tissue evidence="2">Leaves</tissue>
    </source>
</reference>
<feature type="transmembrane region" description="Helical" evidence="1">
    <location>
        <begin position="26"/>
        <end position="43"/>
    </location>
</feature>
<evidence type="ECO:0000256" key="1">
    <source>
        <dbReference type="SAM" id="Phobius"/>
    </source>
</evidence>
<reference evidence="2" key="1">
    <citation type="journal article" date="2017" name="Nature">
        <title>The sunflower genome provides insights into oil metabolism, flowering and Asterid evolution.</title>
        <authorList>
            <person name="Badouin H."/>
            <person name="Gouzy J."/>
            <person name="Grassa C.J."/>
            <person name="Murat F."/>
            <person name="Staton S.E."/>
            <person name="Cottret L."/>
            <person name="Lelandais-Briere C."/>
            <person name="Owens G.L."/>
            <person name="Carrere S."/>
            <person name="Mayjonade B."/>
            <person name="Legrand L."/>
            <person name="Gill N."/>
            <person name="Kane N.C."/>
            <person name="Bowers J.E."/>
            <person name="Hubner S."/>
            <person name="Bellec A."/>
            <person name="Berard A."/>
            <person name="Berges H."/>
            <person name="Blanchet N."/>
            <person name="Boniface M.C."/>
            <person name="Brunel D."/>
            <person name="Catrice O."/>
            <person name="Chaidir N."/>
            <person name="Claudel C."/>
            <person name="Donnadieu C."/>
            <person name="Faraut T."/>
            <person name="Fievet G."/>
            <person name="Helmstetter N."/>
            <person name="King M."/>
            <person name="Knapp S.J."/>
            <person name="Lai Z."/>
            <person name="Le Paslier M.C."/>
            <person name="Lippi Y."/>
            <person name="Lorenzon L."/>
            <person name="Mandel J.R."/>
            <person name="Marage G."/>
            <person name="Marchand G."/>
            <person name="Marquand E."/>
            <person name="Bret-Mestries E."/>
            <person name="Morien E."/>
            <person name="Nambeesan S."/>
            <person name="Nguyen T."/>
            <person name="Pegot-Espagnet P."/>
            <person name="Pouilly N."/>
            <person name="Raftis F."/>
            <person name="Sallet E."/>
            <person name="Schiex T."/>
            <person name="Thomas J."/>
            <person name="Vandecasteele C."/>
            <person name="Vares D."/>
            <person name="Vear F."/>
            <person name="Vautrin S."/>
            <person name="Crespi M."/>
            <person name="Mangin B."/>
            <person name="Burke J.M."/>
            <person name="Salse J."/>
            <person name="Munos S."/>
            <person name="Vincourt P."/>
            <person name="Rieseberg L.H."/>
            <person name="Langlade N.B."/>
        </authorList>
    </citation>
    <scope>NUCLEOTIDE SEQUENCE</scope>
    <source>
        <tissue evidence="2">Leaves</tissue>
    </source>
</reference>
<keyword evidence="1" id="KW-1133">Transmembrane helix</keyword>
<keyword evidence="1" id="KW-0812">Transmembrane</keyword>
<keyword evidence="1" id="KW-0472">Membrane</keyword>
<proteinExistence type="predicted"/>
<dbReference type="AlphaFoldDB" id="A0A9K3E9X3"/>
<organism evidence="2 3">
    <name type="scientific">Helianthus annuus</name>
    <name type="common">Common sunflower</name>
    <dbReference type="NCBI Taxonomy" id="4232"/>
    <lineage>
        <taxon>Eukaryota</taxon>
        <taxon>Viridiplantae</taxon>
        <taxon>Streptophyta</taxon>
        <taxon>Embryophyta</taxon>
        <taxon>Tracheophyta</taxon>
        <taxon>Spermatophyta</taxon>
        <taxon>Magnoliopsida</taxon>
        <taxon>eudicotyledons</taxon>
        <taxon>Gunneridae</taxon>
        <taxon>Pentapetalae</taxon>
        <taxon>asterids</taxon>
        <taxon>campanulids</taxon>
        <taxon>Asterales</taxon>
        <taxon>Asteraceae</taxon>
        <taxon>Asteroideae</taxon>
        <taxon>Heliantheae alliance</taxon>
        <taxon>Heliantheae</taxon>
        <taxon>Helianthus</taxon>
    </lineage>
</organism>
<comment type="caution">
    <text evidence="2">The sequence shown here is derived from an EMBL/GenBank/DDBJ whole genome shotgun (WGS) entry which is preliminary data.</text>
</comment>
<evidence type="ECO:0000313" key="3">
    <source>
        <dbReference type="Proteomes" id="UP000215914"/>
    </source>
</evidence>